<dbReference type="OrthoDB" id="9807157at2"/>
<dbReference type="InterPro" id="IPR015421">
    <property type="entry name" value="PyrdxlP-dep_Trfase_major"/>
</dbReference>
<dbReference type="InterPro" id="IPR004839">
    <property type="entry name" value="Aminotransferase_I/II_large"/>
</dbReference>
<dbReference type="Gene3D" id="3.40.640.10">
    <property type="entry name" value="Type I PLP-dependent aspartate aminotransferase-like (Major domain)"/>
    <property type="match status" value="1"/>
</dbReference>
<evidence type="ECO:0000259" key="4">
    <source>
        <dbReference type="Pfam" id="PF00155"/>
    </source>
</evidence>
<dbReference type="PANTHER" id="PTHR13693:SF100">
    <property type="entry name" value="8-AMINO-7-OXONONANOATE SYNTHASE"/>
    <property type="match status" value="1"/>
</dbReference>
<keyword evidence="6" id="KW-1185">Reference proteome</keyword>
<dbReference type="Proteomes" id="UP000029493">
    <property type="component" value="Chromosome"/>
</dbReference>
<evidence type="ECO:0000256" key="1">
    <source>
        <dbReference type="ARBA" id="ARBA00001933"/>
    </source>
</evidence>
<dbReference type="eggNOG" id="COG0156">
    <property type="taxonomic scope" value="Bacteria"/>
</dbReference>
<dbReference type="GO" id="GO:0030170">
    <property type="term" value="F:pyridoxal phosphate binding"/>
    <property type="evidence" value="ECO:0007669"/>
    <property type="project" value="InterPro"/>
</dbReference>
<dbReference type="SUPFAM" id="SSF53383">
    <property type="entry name" value="PLP-dependent transferases"/>
    <property type="match status" value="1"/>
</dbReference>
<evidence type="ECO:0000313" key="5">
    <source>
        <dbReference type="EMBL" id="AIR89404.1"/>
    </source>
</evidence>
<dbReference type="NCBIfam" id="NF005697">
    <property type="entry name" value="PRK07505.1"/>
    <property type="match status" value="1"/>
</dbReference>
<evidence type="ECO:0000256" key="2">
    <source>
        <dbReference type="ARBA" id="ARBA00022679"/>
    </source>
</evidence>
<gene>
    <name evidence="5" type="ORF">LK03_08990</name>
</gene>
<dbReference type="GO" id="GO:0008710">
    <property type="term" value="F:8-amino-7-oxononanoate synthase activity"/>
    <property type="evidence" value="ECO:0007669"/>
    <property type="project" value="TreeGrafter"/>
</dbReference>
<dbReference type="AlphaFoldDB" id="A0A089WQG1"/>
<dbReference type="InterPro" id="IPR015422">
    <property type="entry name" value="PyrdxlP-dep_Trfase_small"/>
</dbReference>
<organism evidence="5 6">
    <name type="scientific">Pseudomonas cremoricolorata</name>
    <dbReference type="NCBI Taxonomy" id="157783"/>
    <lineage>
        <taxon>Bacteria</taxon>
        <taxon>Pseudomonadati</taxon>
        <taxon>Pseudomonadota</taxon>
        <taxon>Gammaproteobacteria</taxon>
        <taxon>Pseudomonadales</taxon>
        <taxon>Pseudomonadaceae</taxon>
        <taxon>Pseudomonas</taxon>
    </lineage>
</organism>
<dbReference type="Gene3D" id="3.90.1150.10">
    <property type="entry name" value="Aspartate Aminotransferase, domain 1"/>
    <property type="match status" value="1"/>
</dbReference>
<reference evidence="5 6" key="1">
    <citation type="submission" date="2014-09" db="EMBL/GenBank/DDBJ databases">
        <authorList>
            <person name="Chan K.-G."/>
        </authorList>
    </citation>
    <scope>NUCLEOTIDE SEQUENCE [LARGE SCALE GENOMIC DNA]</scope>
    <source>
        <strain evidence="5 6">ND07</strain>
    </source>
</reference>
<dbReference type="KEGG" id="psw:LK03_08990"/>
<evidence type="ECO:0000256" key="3">
    <source>
        <dbReference type="ARBA" id="ARBA00022898"/>
    </source>
</evidence>
<dbReference type="GO" id="GO:0009102">
    <property type="term" value="P:biotin biosynthetic process"/>
    <property type="evidence" value="ECO:0007669"/>
    <property type="project" value="TreeGrafter"/>
</dbReference>
<dbReference type="Pfam" id="PF00155">
    <property type="entry name" value="Aminotran_1_2"/>
    <property type="match status" value="1"/>
</dbReference>
<keyword evidence="3" id="KW-0663">Pyridoxal phosphate</keyword>
<comment type="cofactor">
    <cofactor evidence="1">
        <name>pyridoxal 5'-phosphate</name>
        <dbReference type="ChEBI" id="CHEBI:597326"/>
    </cofactor>
</comment>
<dbReference type="RefSeq" id="WP_038411993.1">
    <property type="nucleotide sequence ID" value="NZ_CP009455.1"/>
</dbReference>
<evidence type="ECO:0000313" key="6">
    <source>
        <dbReference type="Proteomes" id="UP000029493"/>
    </source>
</evidence>
<dbReference type="GO" id="GO:0016874">
    <property type="term" value="F:ligase activity"/>
    <property type="evidence" value="ECO:0007669"/>
    <property type="project" value="UniProtKB-KW"/>
</dbReference>
<accession>A0A089WQG1</accession>
<keyword evidence="5" id="KW-0436">Ligase</keyword>
<dbReference type="STRING" id="157783.LK03_08990"/>
<dbReference type="PANTHER" id="PTHR13693">
    <property type="entry name" value="CLASS II AMINOTRANSFERASE/8-AMINO-7-OXONONANOATE SYNTHASE"/>
    <property type="match status" value="1"/>
</dbReference>
<feature type="domain" description="Aminotransferase class I/classII large" evidence="4">
    <location>
        <begin position="151"/>
        <end position="395"/>
    </location>
</feature>
<sequence>MNGNHNQHGNYKRVIDTAETSWDCSQRSRLSGLNVTVLAPNHLADQFGRRLHHFCTSSYLGLDYHPRLLNGAVDAIRQNGTLRIANSRNRCKLGVLDDYEWRLSELFQSHCLATLSCSAASAGVLPLLAAGIFSDKQPPTLVFDRFANASMSHAKSACADETQVLTLPHNDMDQLEQLCRDHPRVAYVADGLYSMGGMCDLEGLLFLQDRYGLLLYLDDSHALSTLGEQGAGLVRPEIDQDNEQTIIVASLDKSFGAGGGLVMLGSERHKRLIHRYGGPTNWSQSLNTAMIGAGLASIELHRTQTLKAAQDKLQKNLKLFDSLVPSEQAGSRSPIRLVRTGDAQSANQLSARLADLGYLTSAVFFPIVPNGSAAVRITLRADMEASVIIHFCTALLELAGAHLHRRVSQR</sequence>
<dbReference type="InterPro" id="IPR050087">
    <property type="entry name" value="AON_synthase_class-II"/>
</dbReference>
<dbReference type="EMBL" id="CP009455">
    <property type="protein sequence ID" value="AIR89404.1"/>
    <property type="molecule type" value="Genomic_DNA"/>
</dbReference>
<proteinExistence type="predicted"/>
<protein>
    <submittedName>
        <fullName evidence="5">2-amino-3-ketobutyrate CoA ligase</fullName>
    </submittedName>
</protein>
<name>A0A089WQG1_9PSED</name>
<keyword evidence="2" id="KW-0808">Transferase</keyword>
<dbReference type="InterPro" id="IPR015424">
    <property type="entry name" value="PyrdxlP-dep_Trfase"/>
</dbReference>